<evidence type="ECO:0000256" key="8">
    <source>
        <dbReference type="SAM" id="MobiDB-lite"/>
    </source>
</evidence>
<dbReference type="Gene3D" id="1.10.340.70">
    <property type="match status" value="1"/>
</dbReference>
<dbReference type="SUPFAM" id="SSF56672">
    <property type="entry name" value="DNA/RNA polymerases"/>
    <property type="match status" value="1"/>
</dbReference>
<dbReference type="Pfam" id="PF00665">
    <property type="entry name" value="rve"/>
    <property type="match status" value="1"/>
</dbReference>
<dbReference type="InterPro" id="IPR041373">
    <property type="entry name" value="RT_RNaseH"/>
</dbReference>
<dbReference type="PANTHER" id="PTHR37984:SF11">
    <property type="entry name" value="INTEGRASE CATALYTIC DOMAIN-CONTAINING PROTEIN"/>
    <property type="match status" value="1"/>
</dbReference>
<sequence length="602" mass="67956">MGYFDPTKQSEVLVDASPVGVAAVLTQKSGDEISVISYASRALSSVEQRYSQTEREALAVVFGCEKFHLYLYGSHFIILTDHRPLLGIFNNPRSTPPARIERWVLRLQQYDMMLQYRPGKDNPADFTSRHPGNSASCSRAEIIGEEYINFLAQASTPIALTLDGIRAATAGDKEMQDVIKAIRSDRWSPEISQYQKVRGELSVTADQSLVLRGRRIVLPQSLRQRAIELSHEGHQGLVKSKQLLRAKVWFPNVDKLMADQIEKCIACQSNITTPQTTVPLQMTDLPDYPWQSVSVDFYGELPSGEHLMVLIDDFSRYPVVEIIHSLTATTVIPVLDRVFSQFGTPERLRSDNGPPFNSQDFADFTKYLGIKHHRVTPLWPQANGEVERFMRNLGKVTRAAAVEHKSWKQELFKYLRNYRATPHSTTGVPPATVMFGRDIHIKLPSVDDGKGTPDKINSEIRSRDRAAKARMKSYSDSKRRVKESNLHVGDTVLVRQKKVNKLTPPYSPKPMTVIIVEGTKVTAKCDGHRITRNASFFKKFRGEKVKGSGTPNKRLVRDLDYDEVDIVDPVAHNDPAPVEIQPAPVRPQRRARRPAYLQDYAV</sequence>
<dbReference type="InterPro" id="IPR036397">
    <property type="entry name" value="RNaseH_sf"/>
</dbReference>
<dbReference type="InterPro" id="IPR041588">
    <property type="entry name" value="Integrase_H2C2"/>
</dbReference>
<dbReference type="SUPFAM" id="SSF53098">
    <property type="entry name" value="Ribonuclease H-like"/>
    <property type="match status" value="1"/>
</dbReference>
<keyword evidence="10" id="KW-1185">Reference proteome</keyword>
<organism evidence="10 11">
    <name type="scientific">Priapulus caudatus</name>
    <name type="common">Priapulid worm</name>
    <dbReference type="NCBI Taxonomy" id="37621"/>
    <lineage>
        <taxon>Eukaryota</taxon>
        <taxon>Metazoa</taxon>
        <taxon>Ecdysozoa</taxon>
        <taxon>Scalidophora</taxon>
        <taxon>Priapulida</taxon>
        <taxon>Priapulimorpha</taxon>
        <taxon>Priapulimorphida</taxon>
        <taxon>Priapulidae</taxon>
        <taxon>Priapulus</taxon>
    </lineage>
</organism>
<evidence type="ECO:0000313" key="10">
    <source>
        <dbReference type="Proteomes" id="UP000695022"/>
    </source>
</evidence>
<evidence type="ECO:0000256" key="6">
    <source>
        <dbReference type="ARBA" id="ARBA00022801"/>
    </source>
</evidence>
<evidence type="ECO:0000256" key="5">
    <source>
        <dbReference type="ARBA" id="ARBA00022759"/>
    </source>
</evidence>
<evidence type="ECO:0000256" key="1">
    <source>
        <dbReference type="ARBA" id="ARBA00012493"/>
    </source>
</evidence>
<dbReference type="InterPro" id="IPR043502">
    <property type="entry name" value="DNA/RNA_pol_sf"/>
</dbReference>
<keyword evidence="5" id="KW-0255">Endonuclease</keyword>
<feature type="region of interest" description="Disordered" evidence="8">
    <location>
        <begin position="572"/>
        <end position="602"/>
    </location>
</feature>
<dbReference type="CDD" id="cd09274">
    <property type="entry name" value="RNase_HI_RT_Ty3"/>
    <property type="match status" value="1"/>
</dbReference>
<dbReference type="RefSeq" id="XP_014667395.1">
    <property type="nucleotide sequence ID" value="XM_014811909.1"/>
</dbReference>
<name>A0ABM1E5C4_PRICU</name>
<evidence type="ECO:0000256" key="7">
    <source>
        <dbReference type="ARBA" id="ARBA00022918"/>
    </source>
</evidence>
<dbReference type="Gene3D" id="3.30.420.10">
    <property type="entry name" value="Ribonuclease H-like superfamily/Ribonuclease H"/>
    <property type="match status" value="1"/>
</dbReference>
<dbReference type="InterPro" id="IPR050951">
    <property type="entry name" value="Retrovirus_Pol_polyprotein"/>
</dbReference>
<proteinExistence type="predicted"/>
<keyword evidence="2" id="KW-0808">Transferase</keyword>
<feature type="domain" description="Integrase catalytic" evidence="9">
    <location>
        <begin position="285"/>
        <end position="438"/>
    </location>
</feature>
<keyword evidence="4" id="KW-0540">Nuclease</keyword>
<dbReference type="InterPro" id="IPR012337">
    <property type="entry name" value="RNaseH-like_sf"/>
</dbReference>
<dbReference type="Proteomes" id="UP000695022">
    <property type="component" value="Unplaced"/>
</dbReference>
<gene>
    <name evidence="11" type="primary">LOC106808972</name>
</gene>
<keyword evidence="3" id="KW-0548">Nucleotidyltransferase</keyword>
<dbReference type="EC" id="2.7.7.49" evidence="1"/>
<dbReference type="PANTHER" id="PTHR37984">
    <property type="entry name" value="PROTEIN CBG26694"/>
    <property type="match status" value="1"/>
</dbReference>
<dbReference type="GeneID" id="106808972"/>
<evidence type="ECO:0000256" key="4">
    <source>
        <dbReference type="ARBA" id="ARBA00022722"/>
    </source>
</evidence>
<protein>
    <recommendedName>
        <fullName evidence="1">RNA-directed DNA polymerase</fullName>
        <ecNumber evidence="1">2.7.7.49</ecNumber>
    </recommendedName>
</protein>
<evidence type="ECO:0000256" key="2">
    <source>
        <dbReference type="ARBA" id="ARBA00022679"/>
    </source>
</evidence>
<dbReference type="PROSITE" id="PS50994">
    <property type="entry name" value="INTEGRASE"/>
    <property type="match status" value="1"/>
</dbReference>
<dbReference type="Gene3D" id="3.10.20.370">
    <property type="match status" value="1"/>
</dbReference>
<dbReference type="InterPro" id="IPR001584">
    <property type="entry name" value="Integrase_cat-core"/>
</dbReference>
<dbReference type="Pfam" id="PF17921">
    <property type="entry name" value="Integrase_H2C2"/>
    <property type="match status" value="1"/>
</dbReference>
<keyword evidence="7" id="KW-0695">RNA-directed DNA polymerase</keyword>
<evidence type="ECO:0000256" key="3">
    <source>
        <dbReference type="ARBA" id="ARBA00022695"/>
    </source>
</evidence>
<evidence type="ECO:0000313" key="11">
    <source>
        <dbReference type="RefSeq" id="XP_014667395.1"/>
    </source>
</evidence>
<dbReference type="Pfam" id="PF17917">
    <property type="entry name" value="RT_RNaseH"/>
    <property type="match status" value="1"/>
</dbReference>
<keyword evidence="6" id="KW-0378">Hydrolase</keyword>
<reference evidence="11" key="1">
    <citation type="submission" date="2025-08" db="UniProtKB">
        <authorList>
            <consortium name="RefSeq"/>
        </authorList>
    </citation>
    <scope>IDENTIFICATION</scope>
</reference>
<evidence type="ECO:0000259" key="9">
    <source>
        <dbReference type="PROSITE" id="PS50994"/>
    </source>
</evidence>
<accession>A0ABM1E5C4</accession>